<comment type="caution">
    <text evidence="2">The sequence shown here is derived from an EMBL/GenBank/DDBJ whole genome shotgun (WGS) entry which is preliminary data.</text>
</comment>
<keyword evidence="3" id="KW-1185">Reference proteome</keyword>
<organism evidence="2 3">
    <name type="scientific">Parasponia andersonii</name>
    <name type="common">Sponia andersonii</name>
    <dbReference type="NCBI Taxonomy" id="3476"/>
    <lineage>
        <taxon>Eukaryota</taxon>
        <taxon>Viridiplantae</taxon>
        <taxon>Streptophyta</taxon>
        <taxon>Embryophyta</taxon>
        <taxon>Tracheophyta</taxon>
        <taxon>Spermatophyta</taxon>
        <taxon>Magnoliopsida</taxon>
        <taxon>eudicotyledons</taxon>
        <taxon>Gunneridae</taxon>
        <taxon>Pentapetalae</taxon>
        <taxon>rosids</taxon>
        <taxon>fabids</taxon>
        <taxon>Rosales</taxon>
        <taxon>Cannabaceae</taxon>
        <taxon>Parasponia</taxon>
    </lineage>
</organism>
<proteinExistence type="predicted"/>
<feature type="non-terminal residue" evidence="2">
    <location>
        <position position="1"/>
    </location>
</feature>
<dbReference type="AlphaFoldDB" id="A0A2P5A503"/>
<evidence type="ECO:0000313" key="2">
    <source>
        <dbReference type="EMBL" id="PON31620.1"/>
    </source>
</evidence>
<feature type="compositionally biased region" description="Basic and acidic residues" evidence="1">
    <location>
        <begin position="23"/>
        <end position="32"/>
    </location>
</feature>
<gene>
    <name evidence="2" type="ORF">PanWU01x14_368510</name>
</gene>
<dbReference type="OrthoDB" id="686198at2759"/>
<accession>A0A2P5A503</accession>
<dbReference type="EMBL" id="JXTB01000973">
    <property type="protein sequence ID" value="PON31620.1"/>
    <property type="molecule type" value="Genomic_DNA"/>
</dbReference>
<reference evidence="3" key="1">
    <citation type="submission" date="2016-06" db="EMBL/GenBank/DDBJ databases">
        <title>Parallel loss of symbiosis genes in relatives of nitrogen-fixing non-legume Parasponia.</title>
        <authorList>
            <person name="Van Velzen R."/>
            <person name="Holmer R."/>
            <person name="Bu F."/>
            <person name="Rutten L."/>
            <person name="Van Zeijl A."/>
            <person name="Liu W."/>
            <person name="Santuari L."/>
            <person name="Cao Q."/>
            <person name="Sharma T."/>
            <person name="Shen D."/>
            <person name="Roswanjaya Y."/>
            <person name="Wardhani T."/>
            <person name="Kalhor M.S."/>
            <person name="Jansen J."/>
            <person name="Van den Hoogen J."/>
            <person name="Gungor B."/>
            <person name="Hartog M."/>
            <person name="Hontelez J."/>
            <person name="Verver J."/>
            <person name="Yang W.-C."/>
            <person name="Schijlen E."/>
            <person name="Repin R."/>
            <person name="Schilthuizen M."/>
            <person name="Schranz E."/>
            <person name="Heidstra R."/>
            <person name="Miyata K."/>
            <person name="Fedorova E."/>
            <person name="Kohlen W."/>
            <person name="Bisseling T."/>
            <person name="Smit S."/>
            <person name="Geurts R."/>
        </authorList>
    </citation>
    <scope>NUCLEOTIDE SEQUENCE [LARGE SCALE GENOMIC DNA]</scope>
    <source>
        <strain evidence="3">cv. WU1-14</strain>
    </source>
</reference>
<feature type="region of interest" description="Disordered" evidence="1">
    <location>
        <begin position="1"/>
        <end position="75"/>
    </location>
</feature>
<evidence type="ECO:0000313" key="3">
    <source>
        <dbReference type="Proteomes" id="UP000237105"/>
    </source>
</evidence>
<dbReference type="Proteomes" id="UP000237105">
    <property type="component" value="Unassembled WGS sequence"/>
</dbReference>
<sequence length="75" mass="8380">IFNGTTATGQKHYAASDFPPNSDEERQLEKDFLGSGAHIDIDQASKDDSNEEGATFRRRPFTPPADMSRKNSFIF</sequence>
<feature type="compositionally biased region" description="Basic and acidic residues" evidence="1">
    <location>
        <begin position="39"/>
        <end position="48"/>
    </location>
</feature>
<protein>
    <submittedName>
        <fullName evidence="2">Uncharacterized protein</fullName>
    </submittedName>
</protein>
<name>A0A2P5A503_PARAD</name>
<evidence type="ECO:0000256" key="1">
    <source>
        <dbReference type="SAM" id="MobiDB-lite"/>
    </source>
</evidence>